<accession>A0A3D9UHA8</accession>
<proteinExistence type="predicted"/>
<dbReference type="SMART" id="SM01040">
    <property type="entry name" value="Bro-N"/>
    <property type="match status" value="1"/>
</dbReference>
<sequence length="282" mass="32459">MTSIAKKMSDEFTIFKFDGKDVRVVKKDHEPWFVAVDLCNVLNLQNPSKALKVLDENERSNFKLGRQGDANIISESGMYTLILRCRDAIKQGTVPYRVRKWVTSEVLPSIRKTGSYHSSKTTVQQRNPLKNAVNLLVRKKGILYPEAYSLVHQRFNVEHIDELTTDQLPQAIEYVHKMAMEGEYLGKDLPKPKQQITDEELITLCWSWNYLIMCCSVMEDVYPLLNVAEHRLAAKFHTLPKESSYNSGMVQSILQKLTAHLEPSNFNNSRVLNNLRQELLSM</sequence>
<dbReference type="PANTHER" id="PTHR36180:SF2">
    <property type="entry name" value="BRO FAMILY PROTEIN"/>
    <property type="match status" value="1"/>
</dbReference>
<dbReference type="PANTHER" id="PTHR36180">
    <property type="entry name" value="DNA-BINDING PROTEIN-RELATED-RELATED"/>
    <property type="match status" value="1"/>
</dbReference>
<name>A0A3D9UHA8_9GAMM</name>
<dbReference type="AlphaFoldDB" id="A0A3D9UHA8"/>
<reference evidence="2 3" key="1">
    <citation type="submission" date="2018-08" db="EMBL/GenBank/DDBJ databases">
        <title>Genomic Encyclopedia of Archaeal and Bacterial Type Strains, Phase II (KMG-II): from individual species to whole genera.</title>
        <authorList>
            <person name="Goeker M."/>
        </authorList>
    </citation>
    <scope>NUCLEOTIDE SEQUENCE [LARGE SCALE GENOMIC DNA]</scope>
    <source>
        <strain evidence="2 3">DSM 17905</strain>
    </source>
</reference>
<gene>
    <name evidence="2" type="ORF">BDD26_3626</name>
</gene>
<dbReference type="PROSITE" id="PS51750">
    <property type="entry name" value="BRO_N"/>
    <property type="match status" value="1"/>
</dbReference>
<organism evidence="2 3">
    <name type="scientific">Xenorhabdus cabanillasii</name>
    <dbReference type="NCBI Taxonomy" id="351673"/>
    <lineage>
        <taxon>Bacteria</taxon>
        <taxon>Pseudomonadati</taxon>
        <taxon>Pseudomonadota</taxon>
        <taxon>Gammaproteobacteria</taxon>
        <taxon>Enterobacterales</taxon>
        <taxon>Morganellaceae</taxon>
        <taxon>Xenorhabdus</taxon>
    </lineage>
</organism>
<evidence type="ECO:0000313" key="3">
    <source>
        <dbReference type="Proteomes" id="UP000256294"/>
    </source>
</evidence>
<evidence type="ECO:0000313" key="2">
    <source>
        <dbReference type="EMBL" id="REF28676.1"/>
    </source>
</evidence>
<feature type="domain" description="Bro-N" evidence="1">
    <location>
        <begin position="1"/>
        <end position="114"/>
    </location>
</feature>
<dbReference type="Proteomes" id="UP000256294">
    <property type="component" value="Unassembled WGS sequence"/>
</dbReference>
<dbReference type="EMBL" id="QTUB01000001">
    <property type="protein sequence ID" value="REF28676.1"/>
    <property type="molecule type" value="Genomic_DNA"/>
</dbReference>
<dbReference type="Pfam" id="PF02498">
    <property type="entry name" value="Bro-N"/>
    <property type="match status" value="1"/>
</dbReference>
<dbReference type="RefSeq" id="WP_211305497.1">
    <property type="nucleotide sequence ID" value="NZ_QTUB01000001.1"/>
</dbReference>
<comment type="caution">
    <text evidence="2">The sequence shown here is derived from an EMBL/GenBank/DDBJ whole genome shotgun (WGS) entry which is preliminary data.</text>
</comment>
<dbReference type="InterPro" id="IPR003497">
    <property type="entry name" value="BRO_N_domain"/>
</dbReference>
<protein>
    <submittedName>
        <fullName evidence="2">Prophage antirepressor-like protein</fullName>
    </submittedName>
</protein>
<evidence type="ECO:0000259" key="1">
    <source>
        <dbReference type="PROSITE" id="PS51750"/>
    </source>
</evidence>
<keyword evidence="3" id="KW-1185">Reference proteome</keyword>
<dbReference type="Pfam" id="PF10548">
    <property type="entry name" value="P22_AR_C"/>
    <property type="match status" value="1"/>
</dbReference>
<dbReference type="InterPro" id="IPR018876">
    <property type="entry name" value="Phage_P22_antirepressor_C"/>
</dbReference>